<feature type="region of interest" description="Disordered" evidence="1">
    <location>
        <begin position="375"/>
        <end position="436"/>
    </location>
</feature>
<evidence type="ECO:0000313" key="3">
    <source>
        <dbReference type="Proteomes" id="UP001386955"/>
    </source>
</evidence>
<reference evidence="2 3" key="1">
    <citation type="submission" date="2024-01" db="EMBL/GenBank/DDBJ databases">
        <title>The genomes of 5 underutilized Papilionoideae crops provide insights into root nodulation and disease resistanc.</title>
        <authorList>
            <person name="Jiang F."/>
        </authorList>
    </citation>
    <scope>NUCLEOTIDE SEQUENCE [LARGE SCALE GENOMIC DNA]</scope>
    <source>
        <strain evidence="2">DUOXIRENSHENG_FW03</strain>
        <tissue evidence="2">Leaves</tissue>
    </source>
</reference>
<dbReference type="EMBL" id="JAYMYS010000003">
    <property type="protein sequence ID" value="KAK7399419.1"/>
    <property type="molecule type" value="Genomic_DNA"/>
</dbReference>
<dbReference type="CDD" id="cd00590">
    <property type="entry name" value="RRM_SF"/>
    <property type="match status" value="1"/>
</dbReference>
<accession>A0AAN9SK22</accession>
<evidence type="ECO:0000313" key="2">
    <source>
        <dbReference type="EMBL" id="KAK7399419.1"/>
    </source>
</evidence>
<comment type="caution">
    <text evidence="2">The sequence shown here is derived from an EMBL/GenBank/DDBJ whole genome shotgun (WGS) entry which is preliminary data.</text>
</comment>
<proteinExistence type="predicted"/>
<feature type="region of interest" description="Disordered" evidence="1">
    <location>
        <begin position="285"/>
        <end position="308"/>
    </location>
</feature>
<feature type="compositionally biased region" description="Basic residues" evidence="1">
    <location>
        <begin position="287"/>
        <end position="297"/>
    </location>
</feature>
<dbReference type="Proteomes" id="UP001386955">
    <property type="component" value="Unassembled WGS sequence"/>
</dbReference>
<dbReference type="AlphaFoldDB" id="A0AAN9SK22"/>
<feature type="compositionally biased region" description="Pro residues" evidence="1">
    <location>
        <begin position="426"/>
        <end position="436"/>
    </location>
</feature>
<organism evidence="2 3">
    <name type="scientific">Psophocarpus tetragonolobus</name>
    <name type="common">Winged bean</name>
    <name type="synonym">Dolichos tetragonolobus</name>
    <dbReference type="NCBI Taxonomy" id="3891"/>
    <lineage>
        <taxon>Eukaryota</taxon>
        <taxon>Viridiplantae</taxon>
        <taxon>Streptophyta</taxon>
        <taxon>Embryophyta</taxon>
        <taxon>Tracheophyta</taxon>
        <taxon>Spermatophyta</taxon>
        <taxon>Magnoliopsida</taxon>
        <taxon>eudicotyledons</taxon>
        <taxon>Gunneridae</taxon>
        <taxon>Pentapetalae</taxon>
        <taxon>rosids</taxon>
        <taxon>fabids</taxon>
        <taxon>Fabales</taxon>
        <taxon>Fabaceae</taxon>
        <taxon>Papilionoideae</taxon>
        <taxon>50 kb inversion clade</taxon>
        <taxon>NPAAA clade</taxon>
        <taxon>indigoferoid/millettioid clade</taxon>
        <taxon>Phaseoleae</taxon>
        <taxon>Psophocarpus</taxon>
    </lineage>
</organism>
<gene>
    <name evidence="2" type="ORF">VNO78_10601</name>
</gene>
<keyword evidence="3" id="KW-1185">Reference proteome</keyword>
<evidence type="ECO:0000256" key="1">
    <source>
        <dbReference type="SAM" id="MobiDB-lite"/>
    </source>
</evidence>
<evidence type="ECO:0008006" key="4">
    <source>
        <dbReference type="Google" id="ProtNLM"/>
    </source>
</evidence>
<sequence>MVGDLWKVFQHEGRVWDVFVAQRWGVKGHRYGFVRFLDVHDASELEKRSDGVKDVGRGKLSYAPITVLGDDFSEEGDGHNYHEEKEYVVIEHGDTSTREHRFKFWTLMRIWGMGSMPQWIVRGLREDTGIMARLVEGASIKEGGADNKLENEIRLNMKGEIHCAQTQPSCNMHDQSKKGTNSGNCVIGVDMVVPTPVAAMCIMQVSPPMTLDANGIATSTAPTDSNMNVQHCPKGHVPLSLFPSSLCPSVIDALLPKVILSCRGFGNQQATSVFNHSIAAEIASRAPRSRRRSRLARPNRGGDRVSVDRPDRVAAEIVSTAASAALRRVSTAQIPSDLGASALINRAARSSGSSSRFRRPFHRFSTEFSSQIQTDLGVSAPPGLPAPPPSRAGLPSALVRRRSSREGENTVGAGSAQEPFPVSSKPSPPKPSLSPF</sequence>
<name>A0AAN9SK22_PSOTE</name>
<protein>
    <recommendedName>
        <fullName evidence="4">RRM domain-containing protein</fullName>
    </recommendedName>
</protein>